<evidence type="ECO:0000313" key="11">
    <source>
        <dbReference type="Proteomes" id="UP001634007"/>
    </source>
</evidence>
<protein>
    <recommendedName>
        <fullName evidence="3 8">Pectinesterase</fullName>
        <ecNumber evidence="3 8">3.1.1.11</ecNumber>
    </recommendedName>
</protein>
<dbReference type="InterPro" id="IPR000070">
    <property type="entry name" value="Pectinesterase_cat"/>
</dbReference>
<dbReference type="EMBL" id="JBJKBG010000003">
    <property type="protein sequence ID" value="KAL3746160.1"/>
    <property type="molecule type" value="Genomic_DNA"/>
</dbReference>
<feature type="active site" evidence="7">
    <location>
        <position position="202"/>
    </location>
</feature>
<dbReference type="InterPro" id="IPR011050">
    <property type="entry name" value="Pectin_lyase_fold/virulence"/>
</dbReference>
<evidence type="ECO:0000256" key="3">
    <source>
        <dbReference type="ARBA" id="ARBA00013229"/>
    </source>
</evidence>
<evidence type="ECO:0000259" key="9">
    <source>
        <dbReference type="Pfam" id="PF01095"/>
    </source>
</evidence>
<organism evidence="10 11">
    <name type="scientific">Eucalyptus globulus</name>
    <name type="common">Tasmanian blue gum</name>
    <dbReference type="NCBI Taxonomy" id="34317"/>
    <lineage>
        <taxon>Eukaryota</taxon>
        <taxon>Viridiplantae</taxon>
        <taxon>Streptophyta</taxon>
        <taxon>Embryophyta</taxon>
        <taxon>Tracheophyta</taxon>
        <taxon>Spermatophyta</taxon>
        <taxon>Magnoliopsida</taxon>
        <taxon>eudicotyledons</taxon>
        <taxon>Gunneridae</taxon>
        <taxon>Pentapetalae</taxon>
        <taxon>rosids</taxon>
        <taxon>malvids</taxon>
        <taxon>Myrtales</taxon>
        <taxon>Myrtaceae</taxon>
        <taxon>Myrtoideae</taxon>
        <taxon>Eucalypteae</taxon>
        <taxon>Eucalyptus</taxon>
    </lineage>
</organism>
<proteinExistence type="inferred from homology"/>
<comment type="caution">
    <text evidence="10">The sequence shown here is derived from an EMBL/GenBank/DDBJ whole genome shotgun (WGS) entry which is preliminary data.</text>
</comment>
<dbReference type="SUPFAM" id="SSF51126">
    <property type="entry name" value="Pectin lyase-like"/>
    <property type="match status" value="1"/>
</dbReference>
<name>A0ABD3LD74_EUCGL</name>
<dbReference type="GO" id="GO:0042545">
    <property type="term" value="P:cell wall modification"/>
    <property type="evidence" value="ECO:0007669"/>
    <property type="project" value="UniProtKB-UniRule"/>
</dbReference>
<dbReference type="Gene3D" id="2.160.20.10">
    <property type="entry name" value="Single-stranded right-handed beta-helix, Pectin lyase-like"/>
    <property type="match status" value="1"/>
</dbReference>
<evidence type="ECO:0000256" key="1">
    <source>
        <dbReference type="ARBA" id="ARBA00005184"/>
    </source>
</evidence>
<gene>
    <name evidence="10" type="ORF">ACJRO7_015154</name>
</gene>
<keyword evidence="4 8" id="KW-0378">Hydrolase</keyword>
<evidence type="ECO:0000256" key="2">
    <source>
        <dbReference type="ARBA" id="ARBA00008891"/>
    </source>
</evidence>
<dbReference type="PANTHER" id="PTHR31321:SF76">
    <property type="entry name" value="PECTINESTERASE 10-RELATED"/>
    <property type="match status" value="1"/>
</dbReference>
<comment type="pathway">
    <text evidence="1 8">Glycan metabolism; pectin degradation; 2-dehydro-3-deoxy-D-gluconate from pectin: step 1/5.</text>
</comment>
<dbReference type="GO" id="GO:0030599">
    <property type="term" value="F:pectinesterase activity"/>
    <property type="evidence" value="ECO:0007669"/>
    <property type="project" value="UniProtKB-UniRule"/>
</dbReference>
<dbReference type="PANTHER" id="PTHR31321">
    <property type="entry name" value="ACYL-COA THIOESTER HYDROLASE YBHC-RELATED"/>
    <property type="match status" value="1"/>
</dbReference>
<evidence type="ECO:0000256" key="5">
    <source>
        <dbReference type="ARBA" id="ARBA00023085"/>
    </source>
</evidence>
<evidence type="ECO:0000313" key="10">
    <source>
        <dbReference type="EMBL" id="KAL3746160.1"/>
    </source>
</evidence>
<feature type="domain" description="Pectinesterase catalytic" evidence="9">
    <location>
        <begin position="60"/>
        <end position="283"/>
    </location>
</feature>
<dbReference type="InterPro" id="IPR012334">
    <property type="entry name" value="Pectin_lyas_fold"/>
</dbReference>
<comment type="catalytic activity">
    <reaction evidence="6 8">
        <text>[(1-&gt;4)-alpha-D-galacturonosyl methyl ester](n) + n H2O = [(1-&gt;4)-alpha-D-galacturonosyl](n) + n methanol + n H(+)</text>
        <dbReference type="Rhea" id="RHEA:22380"/>
        <dbReference type="Rhea" id="RHEA-COMP:14570"/>
        <dbReference type="Rhea" id="RHEA-COMP:14573"/>
        <dbReference type="ChEBI" id="CHEBI:15377"/>
        <dbReference type="ChEBI" id="CHEBI:15378"/>
        <dbReference type="ChEBI" id="CHEBI:17790"/>
        <dbReference type="ChEBI" id="CHEBI:140522"/>
        <dbReference type="ChEBI" id="CHEBI:140523"/>
        <dbReference type="EC" id="3.1.1.11"/>
    </reaction>
</comment>
<dbReference type="InterPro" id="IPR033131">
    <property type="entry name" value="Pectinesterase_Asp_AS"/>
</dbReference>
<dbReference type="GO" id="GO:0045490">
    <property type="term" value="P:pectin catabolic process"/>
    <property type="evidence" value="ECO:0007669"/>
    <property type="project" value="UniProtKB-UniRule"/>
</dbReference>
<comment type="similarity">
    <text evidence="2">Belongs to the pectinesterase family.</text>
</comment>
<keyword evidence="5 8" id="KW-0063">Aspartyl esterase</keyword>
<evidence type="ECO:0000256" key="8">
    <source>
        <dbReference type="RuleBase" id="RU000589"/>
    </source>
</evidence>
<dbReference type="Pfam" id="PF01095">
    <property type="entry name" value="Pectinesterase"/>
    <property type="match status" value="1"/>
</dbReference>
<evidence type="ECO:0000256" key="7">
    <source>
        <dbReference type="PROSITE-ProRule" id="PRU10040"/>
    </source>
</evidence>
<evidence type="ECO:0000256" key="6">
    <source>
        <dbReference type="ARBA" id="ARBA00047928"/>
    </source>
</evidence>
<dbReference type="EC" id="3.1.1.11" evidence="3 8"/>
<dbReference type="AlphaFoldDB" id="A0ABD3LD74"/>
<accession>A0ABD3LD74</accession>
<evidence type="ECO:0000256" key="4">
    <source>
        <dbReference type="ARBA" id="ARBA00022801"/>
    </source>
</evidence>
<dbReference type="PROSITE" id="PS00503">
    <property type="entry name" value="PECTINESTERASE_2"/>
    <property type="match status" value="1"/>
</dbReference>
<keyword evidence="11" id="KW-1185">Reference proteome</keyword>
<reference evidence="10 11" key="1">
    <citation type="submission" date="2024-11" db="EMBL/GenBank/DDBJ databases">
        <title>Chromosome-level genome assembly of Eucalyptus globulus Labill. provides insights into its genome evolution.</title>
        <authorList>
            <person name="Li X."/>
        </authorList>
    </citation>
    <scope>NUCLEOTIDE SEQUENCE [LARGE SCALE GENOMIC DNA]</scope>
    <source>
        <strain evidence="10">CL2024</strain>
        <tissue evidence="10">Fresh tender leaves</tissue>
    </source>
</reference>
<sequence length="331" mass="36227">MQHPVGDIKSLSVSSSLSICTLMASSRSVELFLLWNLCGLVILPLHAKSTEGLADDSRLANFTTVQSAIDSVPLNNKKWVCVYIKKGIYRYPSKVPNVKMQEKVKIPEDKPYIILKGQAKRTTEIVPTFISLADNITAKSISFRVRENDGLINTLGPPAVAARISGDKTVFHRCEFYGLQDTLWDNQGRHYFKRCTVQGAVDFIFGGGQSIYENCAISVLGGALGPGVTGFITAQGRSNPDDASGFVFNECNVFGSGLALLGRAWRAYARGIFYCSNFPDVLTFSEYGCYGAGLDTSFRVNWEKKLGLATVNQLASTSFVDSEGWLSNQPL</sequence>
<dbReference type="Proteomes" id="UP001634007">
    <property type="component" value="Unassembled WGS sequence"/>
</dbReference>